<feature type="region of interest" description="Disordered" evidence="3">
    <location>
        <begin position="1"/>
        <end position="33"/>
    </location>
</feature>
<evidence type="ECO:0000256" key="2">
    <source>
        <dbReference type="ARBA" id="ARBA00023002"/>
    </source>
</evidence>
<evidence type="ECO:0000259" key="4">
    <source>
        <dbReference type="SMART" id="SM00829"/>
    </source>
</evidence>
<protein>
    <recommendedName>
        <fullName evidence="4">Enoyl reductase (ER) domain-containing protein</fullName>
    </recommendedName>
</protein>
<dbReference type="Gene3D" id="3.40.50.720">
    <property type="entry name" value="NAD(P)-binding Rossmann-like Domain"/>
    <property type="match status" value="1"/>
</dbReference>
<dbReference type="InterPro" id="IPR011032">
    <property type="entry name" value="GroES-like_sf"/>
</dbReference>
<organism evidence="5 6">
    <name type="scientific">Bombardia bombarda</name>
    <dbReference type="NCBI Taxonomy" id="252184"/>
    <lineage>
        <taxon>Eukaryota</taxon>
        <taxon>Fungi</taxon>
        <taxon>Dikarya</taxon>
        <taxon>Ascomycota</taxon>
        <taxon>Pezizomycotina</taxon>
        <taxon>Sordariomycetes</taxon>
        <taxon>Sordariomycetidae</taxon>
        <taxon>Sordariales</taxon>
        <taxon>Lasiosphaeriaceae</taxon>
        <taxon>Bombardia</taxon>
    </lineage>
</organism>
<keyword evidence="2" id="KW-0560">Oxidoreductase</keyword>
<name>A0AA39U611_9PEZI</name>
<dbReference type="Proteomes" id="UP001174934">
    <property type="component" value="Unassembled WGS sequence"/>
</dbReference>
<reference evidence="5" key="1">
    <citation type="submission" date="2023-06" db="EMBL/GenBank/DDBJ databases">
        <title>Genome-scale phylogeny and comparative genomics of the fungal order Sordariales.</title>
        <authorList>
            <consortium name="Lawrence Berkeley National Laboratory"/>
            <person name="Hensen N."/>
            <person name="Bonometti L."/>
            <person name="Westerberg I."/>
            <person name="Brannstrom I.O."/>
            <person name="Guillou S."/>
            <person name="Cros-Aarteil S."/>
            <person name="Calhoun S."/>
            <person name="Haridas S."/>
            <person name="Kuo A."/>
            <person name="Mondo S."/>
            <person name="Pangilinan J."/>
            <person name="Riley R."/>
            <person name="LaButti K."/>
            <person name="Andreopoulos B."/>
            <person name="Lipzen A."/>
            <person name="Chen C."/>
            <person name="Yanf M."/>
            <person name="Daum C."/>
            <person name="Ng V."/>
            <person name="Clum A."/>
            <person name="Steindorff A."/>
            <person name="Ohm R."/>
            <person name="Martin F."/>
            <person name="Silar P."/>
            <person name="Natvig D."/>
            <person name="Lalanne C."/>
            <person name="Gautier V."/>
            <person name="Ament-velasquez S.L."/>
            <person name="Kruys A."/>
            <person name="Hutchinson M.I."/>
            <person name="Powell A.J."/>
            <person name="Barry K."/>
            <person name="Miller A.N."/>
            <person name="Grigoriev I.V."/>
            <person name="Debuchy R."/>
            <person name="Gladieux P."/>
            <person name="Thoren M.H."/>
            <person name="Johannesson H."/>
        </authorList>
    </citation>
    <scope>NUCLEOTIDE SEQUENCE</scope>
    <source>
        <strain evidence="5">SMH3391-2</strain>
    </source>
</reference>
<dbReference type="Gene3D" id="3.90.180.10">
    <property type="entry name" value="Medium-chain alcohol dehydrogenases, catalytic domain"/>
    <property type="match status" value="1"/>
</dbReference>
<dbReference type="InterPro" id="IPR013149">
    <property type="entry name" value="ADH-like_C"/>
</dbReference>
<evidence type="ECO:0000313" key="6">
    <source>
        <dbReference type="Proteomes" id="UP001174934"/>
    </source>
</evidence>
<gene>
    <name evidence="5" type="ORF">B0T17DRAFT_543870</name>
</gene>
<comment type="caution">
    <text evidence="5">The sequence shown here is derived from an EMBL/GenBank/DDBJ whole genome shotgun (WGS) entry which is preliminary data.</text>
</comment>
<sequence>MTSTTPHNNGPFKALYLPPQAPSKALPSRPPHPLTPSQALVKVHYSAVNPGDLRHFHMGMSGFVMGYDHVGTVITAPSSSALSAKFPAGTPVFGMGVPFHQRPIHLGAHQAYLLADLELAPHLTWKRPETLNPLDAVGMPNALLTAADGLVGWAAVQLARAAGFEEILVTARERNHGLLKEAGATRCFDYSKGAEAVVAEIRAVVRELEGKGMRLDAVFDAVGAGLGIWAGLDEETEKKVEGEFDKSTPALAKRCLSDGVVEAGEAKLCCVLPVGKDQDYVFAIFTRRGEYAFGHPEWSERQEKVVAWMIQNHKTAWRPWPKTRVVKDADAAIEAVKDVYSGRVSQERVVIEHPML</sequence>
<dbReference type="SUPFAM" id="SSF50129">
    <property type="entry name" value="GroES-like"/>
    <property type="match status" value="1"/>
</dbReference>
<dbReference type="InterPro" id="IPR020843">
    <property type="entry name" value="ER"/>
</dbReference>
<evidence type="ECO:0000256" key="1">
    <source>
        <dbReference type="ARBA" id="ARBA00008072"/>
    </source>
</evidence>
<evidence type="ECO:0000313" key="5">
    <source>
        <dbReference type="EMBL" id="KAK0612515.1"/>
    </source>
</evidence>
<dbReference type="Pfam" id="PF08240">
    <property type="entry name" value="ADH_N"/>
    <property type="match status" value="1"/>
</dbReference>
<keyword evidence="6" id="KW-1185">Reference proteome</keyword>
<dbReference type="InterPro" id="IPR036291">
    <property type="entry name" value="NAD(P)-bd_dom_sf"/>
</dbReference>
<evidence type="ECO:0000256" key="3">
    <source>
        <dbReference type="SAM" id="MobiDB-lite"/>
    </source>
</evidence>
<dbReference type="AlphaFoldDB" id="A0AA39U611"/>
<feature type="domain" description="Enoyl reductase (ER)" evidence="4">
    <location>
        <begin position="10"/>
        <end position="351"/>
    </location>
</feature>
<dbReference type="GO" id="GO:0016651">
    <property type="term" value="F:oxidoreductase activity, acting on NAD(P)H"/>
    <property type="evidence" value="ECO:0007669"/>
    <property type="project" value="InterPro"/>
</dbReference>
<dbReference type="SMART" id="SM00829">
    <property type="entry name" value="PKS_ER"/>
    <property type="match status" value="1"/>
</dbReference>
<dbReference type="Pfam" id="PF00107">
    <property type="entry name" value="ADH_zinc_N"/>
    <property type="match status" value="1"/>
</dbReference>
<dbReference type="EMBL" id="JAULSR010000009">
    <property type="protein sequence ID" value="KAK0612515.1"/>
    <property type="molecule type" value="Genomic_DNA"/>
</dbReference>
<dbReference type="PANTHER" id="PTHR45348">
    <property type="entry name" value="HYPOTHETICAL OXIDOREDUCTASE (EUROFUNG)"/>
    <property type="match status" value="1"/>
</dbReference>
<accession>A0AA39U611</accession>
<comment type="similarity">
    <text evidence="1">Belongs to the zinc-containing alcohol dehydrogenase family.</text>
</comment>
<dbReference type="InterPro" id="IPR013154">
    <property type="entry name" value="ADH-like_N"/>
</dbReference>
<dbReference type="SUPFAM" id="SSF51735">
    <property type="entry name" value="NAD(P)-binding Rossmann-fold domains"/>
    <property type="match status" value="1"/>
</dbReference>
<dbReference type="PANTHER" id="PTHR45348:SF7">
    <property type="entry name" value="ZINC BINDING OXIDOREDUCTASE, PUTATIVE-RELATED"/>
    <property type="match status" value="1"/>
</dbReference>
<dbReference type="InterPro" id="IPR047122">
    <property type="entry name" value="Trans-enoyl_RdTase-like"/>
</dbReference>
<proteinExistence type="inferred from homology"/>